<protein>
    <submittedName>
        <fullName evidence="1">Uncharacterized protein</fullName>
    </submittedName>
</protein>
<name>A0A5M3T3V8_LIMPL</name>
<dbReference type="Proteomes" id="UP000326169">
    <property type="component" value="Unassembled WGS sequence"/>
</dbReference>
<comment type="caution">
    <text evidence="1">The sequence shown here is derived from an EMBL/GenBank/DDBJ whole genome shotgun (WGS) entry which is preliminary data.</text>
</comment>
<proteinExistence type="predicted"/>
<accession>A0A5M3T3V8</accession>
<organism evidence="1 2">
    <name type="scientific">Limnospira platensis NIES-46</name>
    <dbReference type="NCBI Taxonomy" id="1236695"/>
    <lineage>
        <taxon>Bacteria</taxon>
        <taxon>Bacillati</taxon>
        <taxon>Cyanobacteriota</taxon>
        <taxon>Cyanophyceae</taxon>
        <taxon>Oscillatoriophycideae</taxon>
        <taxon>Oscillatoriales</taxon>
        <taxon>Sirenicapillariaceae</taxon>
        <taxon>Limnospira</taxon>
    </lineage>
</organism>
<dbReference type="EMBL" id="BIMW01000097">
    <property type="protein sequence ID" value="GCE94423.1"/>
    <property type="molecule type" value="Genomic_DNA"/>
</dbReference>
<reference evidence="1 2" key="1">
    <citation type="journal article" date="2019" name="J Genomics">
        <title>The Draft Genome of a Hydrogen-producing Cyanobacterium, Arthrospira platensis NIES-46.</title>
        <authorList>
            <person name="Suzuki S."/>
            <person name="Yamaguchi H."/>
            <person name="Kawachi M."/>
        </authorList>
    </citation>
    <scope>NUCLEOTIDE SEQUENCE [LARGE SCALE GENOMIC DNA]</scope>
    <source>
        <strain evidence="1 2">NIES-46</strain>
    </source>
</reference>
<evidence type="ECO:0000313" key="2">
    <source>
        <dbReference type="Proteomes" id="UP000326169"/>
    </source>
</evidence>
<evidence type="ECO:0000313" key="1">
    <source>
        <dbReference type="EMBL" id="GCE94423.1"/>
    </source>
</evidence>
<gene>
    <name evidence="1" type="ORF">NIES46_24780</name>
</gene>
<keyword evidence="2" id="KW-1185">Reference proteome</keyword>
<sequence length="46" mass="5434">MDGWQWSRLDSRFDLTPSVPRFSPRVMSSQTGGGYRRYPQRLLQNC</sequence>